<evidence type="ECO:0000256" key="2">
    <source>
        <dbReference type="ARBA" id="ARBA00022692"/>
    </source>
</evidence>
<accession>A0A1I2H1V6</accession>
<protein>
    <submittedName>
        <fullName evidence="6">DoxX-like family protein</fullName>
    </submittedName>
</protein>
<keyword evidence="4 5" id="KW-0472">Membrane</keyword>
<comment type="subcellular location">
    <subcellularLocation>
        <location evidence="1">Membrane</location>
        <topology evidence="1">Multi-pass membrane protein</topology>
    </subcellularLocation>
</comment>
<organism evidence="6 7">
    <name type="scientific">Blastococcus tunisiensis</name>
    <dbReference type="NCBI Taxonomy" id="1798228"/>
    <lineage>
        <taxon>Bacteria</taxon>
        <taxon>Bacillati</taxon>
        <taxon>Actinomycetota</taxon>
        <taxon>Actinomycetes</taxon>
        <taxon>Geodermatophilales</taxon>
        <taxon>Geodermatophilaceae</taxon>
        <taxon>Blastococcus</taxon>
    </lineage>
</organism>
<evidence type="ECO:0000256" key="4">
    <source>
        <dbReference type="ARBA" id="ARBA00023136"/>
    </source>
</evidence>
<dbReference type="Pfam" id="PF13564">
    <property type="entry name" value="DoxX_2"/>
    <property type="match status" value="1"/>
</dbReference>
<dbReference type="GO" id="GO:0016020">
    <property type="term" value="C:membrane"/>
    <property type="evidence" value="ECO:0007669"/>
    <property type="project" value="UniProtKB-SubCell"/>
</dbReference>
<dbReference type="EMBL" id="FOND01000010">
    <property type="protein sequence ID" value="SFF23518.1"/>
    <property type="molecule type" value="Genomic_DNA"/>
</dbReference>
<keyword evidence="2 5" id="KW-0812">Transmembrane</keyword>
<reference evidence="7" key="1">
    <citation type="submission" date="2016-10" db="EMBL/GenBank/DDBJ databases">
        <authorList>
            <person name="Varghese N."/>
            <person name="Submissions S."/>
        </authorList>
    </citation>
    <scope>NUCLEOTIDE SEQUENCE [LARGE SCALE GENOMIC DNA]</scope>
    <source>
        <strain evidence="7">DSM 46838</strain>
    </source>
</reference>
<evidence type="ECO:0000313" key="7">
    <source>
        <dbReference type="Proteomes" id="UP000198589"/>
    </source>
</evidence>
<evidence type="ECO:0000313" key="6">
    <source>
        <dbReference type="EMBL" id="SFF23518.1"/>
    </source>
</evidence>
<name>A0A1I2H1V6_9ACTN</name>
<dbReference type="InterPro" id="IPR032808">
    <property type="entry name" value="DoxX"/>
</dbReference>
<dbReference type="Proteomes" id="UP000198589">
    <property type="component" value="Unassembled WGS sequence"/>
</dbReference>
<evidence type="ECO:0000256" key="5">
    <source>
        <dbReference type="SAM" id="Phobius"/>
    </source>
</evidence>
<sequence length="142" mass="14345">MSTTVVPAARRPATGRRAGPVAVWVLRLGLAAVFAGAGAAKLVGDAAMVDMFADIGGGQWLRFLVGALEVAAAVGLLVPRLAGPAASGLVVLMAGATLTNVFVLEVSPALTIALLATAAAVAWNRRDDVRALLVRRPRPAAG</sequence>
<feature type="transmembrane region" description="Helical" evidence="5">
    <location>
        <begin position="109"/>
        <end position="126"/>
    </location>
</feature>
<proteinExistence type="predicted"/>
<keyword evidence="7" id="KW-1185">Reference proteome</keyword>
<evidence type="ECO:0000256" key="3">
    <source>
        <dbReference type="ARBA" id="ARBA00022989"/>
    </source>
</evidence>
<feature type="transmembrane region" description="Helical" evidence="5">
    <location>
        <begin position="60"/>
        <end position="78"/>
    </location>
</feature>
<feature type="transmembrane region" description="Helical" evidence="5">
    <location>
        <begin position="21"/>
        <end position="40"/>
    </location>
</feature>
<dbReference type="RefSeq" id="WP_217640716.1">
    <property type="nucleotide sequence ID" value="NZ_FOND01000010.1"/>
</dbReference>
<dbReference type="AlphaFoldDB" id="A0A1I2H1V6"/>
<keyword evidence="3 5" id="KW-1133">Transmembrane helix</keyword>
<gene>
    <name evidence="6" type="ORF">SAMN05216574_11085</name>
</gene>
<dbReference type="STRING" id="1798228.SAMN05216574_11085"/>
<evidence type="ECO:0000256" key="1">
    <source>
        <dbReference type="ARBA" id="ARBA00004141"/>
    </source>
</evidence>